<dbReference type="InterPro" id="IPR050228">
    <property type="entry name" value="Carboxylesterase_BioH"/>
</dbReference>
<dbReference type="SUPFAM" id="SSF53474">
    <property type="entry name" value="alpha/beta-Hydrolases"/>
    <property type="match status" value="1"/>
</dbReference>
<evidence type="ECO:0000313" key="2">
    <source>
        <dbReference type="EMBL" id="TKD21310.1"/>
    </source>
</evidence>
<dbReference type="PANTHER" id="PTHR43194:SF2">
    <property type="entry name" value="PEROXISOMAL MEMBRANE PROTEIN LPX1"/>
    <property type="match status" value="1"/>
</dbReference>
<dbReference type="InterPro" id="IPR029058">
    <property type="entry name" value="AB_hydrolase_fold"/>
</dbReference>
<dbReference type="NCBIfam" id="TIGR03056">
    <property type="entry name" value="bchO_mg_che_rel"/>
    <property type="match status" value="1"/>
</dbReference>
<accession>A0A4U1JQS4</accession>
<evidence type="ECO:0000259" key="1">
    <source>
        <dbReference type="Pfam" id="PF00561"/>
    </source>
</evidence>
<dbReference type="RefSeq" id="WP_136906134.1">
    <property type="nucleotide sequence ID" value="NZ_SWJZ01000035.1"/>
</dbReference>
<dbReference type="Gene3D" id="3.40.50.1820">
    <property type="entry name" value="alpha/beta hydrolase"/>
    <property type="match status" value="1"/>
</dbReference>
<dbReference type="InterPro" id="IPR017497">
    <property type="entry name" value="BchO"/>
</dbReference>
<dbReference type="GO" id="GO:0016787">
    <property type="term" value="F:hydrolase activity"/>
    <property type="evidence" value="ECO:0007669"/>
    <property type="project" value="UniProtKB-KW"/>
</dbReference>
<dbReference type="PRINTS" id="PR00111">
    <property type="entry name" value="ABHYDROLASE"/>
</dbReference>
<dbReference type="AlphaFoldDB" id="A0A4U1JQS4"/>
<organism evidence="2 3">
    <name type="scientific">Rhodobacter capsulatus</name>
    <name type="common">Rhodopseudomonas capsulata</name>
    <dbReference type="NCBI Taxonomy" id="1061"/>
    <lineage>
        <taxon>Bacteria</taxon>
        <taxon>Pseudomonadati</taxon>
        <taxon>Pseudomonadota</taxon>
        <taxon>Alphaproteobacteria</taxon>
        <taxon>Rhodobacterales</taxon>
        <taxon>Rhodobacter group</taxon>
        <taxon>Rhodobacter</taxon>
    </lineage>
</organism>
<dbReference type="Pfam" id="PF00561">
    <property type="entry name" value="Abhydrolase_1"/>
    <property type="match status" value="1"/>
</dbReference>
<dbReference type="Proteomes" id="UP000310597">
    <property type="component" value="Unassembled WGS sequence"/>
</dbReference>
<evidence type="ECO:0000313" key="3">
    <source>
        <dbReference type="Proteomes" id="UP000310597"/>
    </source>
</evidence>
<reference evidence="2 3" key="1">
    <citation type="submission" date="2019-04" db="EMBL/GenBank/DDBJ databases">
        <title>Draft Whole-Genome sequence of the purple photosynthetic bacterium Rhodobacter capsulatus SP108 with an indigenous class A beta-lactamase.</title>
        <authorList>
            <person name="Robertson S."/>
            <person name="Meyer T.E."/>
            <person name="Kyndt J.A."/>
        </authorList>
    </citation>
    <scope>NUCLEOTIDE SEQUENCE [LARGE SCALE GENOMIC DNA]</scope>
    <source>
        <strain evidence="2 3">SP108</strain>
    </source>
</reference>
<dbReference type="PANTHER" id="PTHR43194">
    <property type="entry name" value="HYDROLASE ALPHA/BETA FOLD FAMILY"/>
    <property type="match status" value="1"/>
</dbReference>
<dbReference type="InterPro" id="IPR000073">
    <property type="entry name" value="AB_hydrolase_1"/>
</dbReference>
<sequence>MDPRALPANWPYRSAAARHRVGPIDWWVIDTGPPDLATDGPVLLLLHGLGASGHSFRRMIPGLAKRYRVIVPDLPGHGCSRSTARHRFGLKPMAEDVWKLCQHMGVMPAAVIGHSAGGAIALQLALDTPVQRVVGINAALDHFEGVAGVIFPMMARGLAALPFIAPLVTRFVASRQRIGQLLDMTGSTIDAAGKAYYTLLIQNPEHVDGGLRMMAQWELGPLIGALPRIAKPVFLIAGNGDRAVPAHVSADAARFLPMATLKRIDGGHLIHEVAADGLSGMILDWLEG</sequence>
<dbReference type="OrthoDB" id="9804723at2"/>
<feature type="domain" description="AB hydrolase-1" evidence="1">
    <location>
        <begin position="41"/>
        <end position="273"/>
    </location>
</feature>
<proteinExistence type="predicted"/>
<name>A0A4U1JQS4_RHOCA</name>
<comment type="caution">
    <text evidence="2">The sequence shown here is derived from an EMBL/GenBank/DDBJ whole genome shotgun (WGS) entry which is preliminary data.</text>
</comment>
<gene>
    <name evidence="2" type="ORF">FBT96_09735</name>
</gene>
<dbReference type="EMBL" id="SWJZ01000035">
    <property type="protein sequence ID" value="TKD21310.1"/>
    <property type="molecule type" value="Genomic_DNA"/>
</dbReference>
<protein>
    <submittedName>
        <fullName evidence="2">Alpha/beta fold hydrolase</fullName>
    </submittedName>
</protein>
<keyword evidence="2" id="KW-0378">Hydrolase</keyword>